<dbReference type="Proteomes" id="UP000293519">
    <property type="component" value="Unassembled WGS sequence"/>
</dbReference>
<comment type="caution">
    <text evidence="2">The sequence shown here is derived from an EMBL/GenBank/DDBJ whole genome shotgun (WGS) entry which is preliminary data.</text>
</comment>
<accession>A0A4Q7M170</accession>
<organism evidence="2 3">
    <name type="scientific">Microcella putealis</name>
    <dbReference type="NCBI Taxonomy" id="337005"/>
    <lineage>
        <taxon>Bacteria</taxon>
        <taxon>Bacillati</taxon>
        <taxon>Actinomycetota</taxon>
        <taxon>Actinomycetes</taxon>
        <taxon>Micrococcales</taxon>
        <taxon>Microbacteriaceae</taxon>
        <taxon>Microcella</taxon>
    </lineage>
</organism>
<name>A0A4Q7M170_9MICO</name>
<feature type="region of interest" description="Disordered" evidence="1">
    <location>
        <begin position="1"/>
        <end position="34"/>
    </location>
</feature>
<dbReference type="AlphaFoldDB" id="A0A4Q7M170"/>
<sequence>MAHAIRAVHAHTERTRERAAEQAPGERVPAERVSAASVPDLDAVVWSDDAGRPLRLIWAGRRWRVTDRPTVITAPASWWWRVDPDGTDLDLAPAECVGWRFQATGEHGETRVFDIRDTGDPRRWRVVKTYS</sequence>
<reference evidence="2 3" key="1">
    <citation type="journal article" date="2015" name="Stand. Genomic Sci.">
        <title>Genomic Encyclopedia of Bacterial and Archaeal Type Strains, Phase III: the genomes of soil and plant-associated and newly described type strains.</title>
        <authorList>
            <person name="Whitman W.B."/>
            <person name="Woyke T."/>
            <person name="Klenk H.P."/>
            <person name="Zhou Y."/>
            <person name="Lilburn T.G."/>
            <person name="Beck B.J."/>
            <person name="De Vos P."/>
            <person name="Vandamme P."/>
            <person name="Eisen J.A."/>
            <person name="Garrity G."/>
            <person name="Hugenholtz P."/>
            <person name="Kyrpides N.C."/>
        </authorList>
    </citation>
    <scope>NUCLEOTIDE SEQUENCE [LARGE SCALE GENOMIC DNA]</scope>
    <source>
        <strain evidence="2 3">CV2</strain>
    </source>
</reference>
<dbReference type="RefSeq" id="WP_241969005.1">
    <property type="nucleotide sequence ID" value="NZ_SGWW01000001.1"/>
</dbReference>
<evidence type="ECO:0000313" key="2">
    <source>
        <dbReference type="EMBL" id="RZS59689.1"/>
    </source>
</evidence>
<evidence type="ECO:0000256" key="1">
    <source>
        <dbReference type="SAM" id="MobiDB-lite"/>
    </source>
</evidence>
<proteinExistence type="predicted"/>
<evidence type="ECO:0000313" key="3">
    <source>
        <dbReference type="Proteomes" id="UP000293519"/>
    </source>
</evidence>
<protein>
    <submittedName>
        <fullName evidence="2">Uncharacterized protein</fullName>
    </submittedName>
</protein>
<keyword evidence="3" id="KW-1185">Reference proteome</keyword>
<gene>
    <name evidence="2" type="ORF">EV141_0921</name>
</gene>
<feature type="compositionally biased region" description="Basic and acidic residues" evidence="1">
    <location>
        <begin position="10"/>
        <end position="20"/>
    </location>
</feature>
<dbReference type="EMBL" id="SGWW01000001">
    <property type="protein sequence ID" value="RZS59689.1"/>
    <property type="molecule type" value="Genomic_DNA"/>
</dbReference>